<dbReference type="Proteomes" id="UP001595616">
    <property type="component" value="Unassembled WGS sequence"/>
</dbReference>
<keyword evidence="2" id="KW-1185">Reference proteome</keyword>
<evidence type="ECO:0000313" key="2">
    <source>
        <dbReference type="Proteomes" id="UP001595616"/>
    </source>
</evidence>
<dbReference type="RefSeq" id="WP_379837767.1">
    <property type="nucleotide sequence ID" value="NZ_JBHRYQ010000001.1"/>
</dbReference>
<dbReference type="Pfam" id="PF08811">
    <property type="entry name" value="DUF1800"/>
    <property type="match status" value="1"/>
</dbReference>
<gene>
    <name evidence="1" type="ORF">ACFOOI_10475</name>
</gene>
<evidence type="ECO:0000313" key="1">
    <source>
        <dbReference type="EMBL" id="MFC3811080.1"/>
    </source>
</evidence>
<organism evidence="1 2">
    <name type="scientific">Lacihabitans lacunae</name>
    <dbReference type="NCBI Taxonomy" id="1028214"/>
    <lineage>
        <taxon>Bacteria</taxon>
        <taxon>Pseudomonadati</taxon>
        <taxon>Bacteroidota</taxon>
        <taxon>Cytophagia</taxon>
        <taxon>Cytophagales</taxon>
        <taxon>Leadbetterellaceae</taxon>
        <taxon>Lacihabitans</taxon>
    </lineage>
</organism>
<dbReference type="EMBL" id="JBHRYQ010000001">
    <property type="protein sequence ID" value="MFC3811080.1"/>
    <property type="molecule type" value="Genomic_DNA"/>
</dbReference>
<reference evidence="2" key="1">
    <citation type="journal article" date="2019" name="Int. J. Syst. Evol. Microbiol.">
        <title>The Global Catalogue of Microorganisms (GCM) 10K type strain sequencing project: providing services to taxonomists for standard genome sequencing and annotation.</title>
        <authorList>
            <consortium name="The Broad Institute Genomics Platform"/>
            <consortium name="The Broad Institute Genome Sequencing Center for Infectious Disease"/>
            <person name="Wu L."/>
            <person name="Ma J."/>
        </authorList>
    </citation>
    <scope>NUCLEOTIDE SEQUENCE [LARGE SCALE GENOMIC DNA]</scope>
    <source>
        <strain evidence="2">CECT 7956</strain>
    </source>
</reference>
<name>A0ABV7YVN0_9BACT</name>
<comment type="caution">
    <text evidence="1">The sequence shown here is derived from an EMBL/GenBank/DDBJ whole genome shotgun (WGS) entry which is preliminary data.</text>
</comment>
<protein>
    <submittedName>
        <fullName evidence="1">DUF1800 family protein</fullName>
    </submittedName>
</protein>
<dbReference type="InterPro" id="IPR014917">
    <property type="entry name" value="DUF1800"/>
</dbReference>
<proteinExistence type="predicted"/>
<accession>A0ABV7YVN0</accession>
<sequence length="493" mass="57353">MFAPYSQVLSLPDVLHLLRRLSFSVDWKTAQGFVGKNSDAVIEQILNAAQKPPALTKFLWLDIGFPSFWKLSGEERQRLSDDSFRRMYQENYELKREWMKQMTVQPISFADKMALFWHGHFTTKFAIDDLFPASLMYKQLELFRNFHQGNLRLLIESIIEDGAMLVYLNGKDNTKNAPNENFSRELLELYTTGIGHYSEDDVKEGARVFTGWKVNIFTEEWQSVPIFKSFVFALDHDFGDKKYLGETIRPSSTLSQENAVKDEVKQLVDIILRKKSVEVSTFIAAKLFRYFVYSNPKKEDDALIAQLASKLRSSNWEIRPVLDLLFKSQFFFSEKVKGVQIKTPSETVVGITKHFDVKEDWKEWVMLTMGQELLNPPNVAGWPGYRKWMDTRTLPFAIQQMSSFIWSQTNVNMVNWVKQFQNPEDVNTLLPQILSLFFAKEPTAAQILKYKQELLGLIPEYEWPNMLETVESAAFRLKLLMVAIFKSPDFHLC</sequence>